<keyword evidence="4" id="KW-1185">Reference proteome</keyword>
<feature type="region of interest" description="Disordered" evidence="1">
    <location>
        <begin position="1"/>
        <end position="46"/>
    </location>
</feature>
<evidence type="ECO:0000313" key="3">
    <source>
        <dbReference type="EMBL" id="KAJ8482407.1"/>
    </source>
</evidence>
<name>A0AAD7TV72_9APHY</name>
<dbReference type="Proteomes" id="UP001215151">
    <property type="component" value="Unassembled WGS sequence"/>
</dbReference>
<gene>
    <name evidence="3" type="ORF">ONZ51_g5372</name>
</gene>
<evidence type="ECO:0000256" key="1">
    <source>
        <dbReference type="SAM" id="MobiDB-lite"/>
    </source>
</evidence>
<feature type="transmembrane region" description="Helical" evidence="2">
    <location>
        <begin position="54"/>
        <end position="72"/>
    </location>
</feature>
<organism evidence="3 4">
    <name type="scientific">Trametes cubensis</name>
    <dbReference type="NCBI Taxonomy" id="1111947"/>
    <lineage>
        <taxon>Eukaryota</taxon>
        <taxon>Fungi</taxon>
        <taxon>Dikarya</taxon>
        <taxon>Basidiomycota</taxon>
        <taxon>Agaricomycotina</taxon>
        <taxon>Agaricomycetes</taxon>
        <taxon>Polyporales</taxon>
        <taxon>Polyporaceae</taxon>
        <taxon>Trametes</taxon>
    </lineage>
</organism>
<sequence>MASSSYQYERLPTSPTPSSDLKRRTSRDEPTSDIHELHRRLEEDPRFNPPTPSVWKRVALIVFMIALLWLGLKLRVATSQSQQPKVVHASRYSKEYKFRPAASPVITERLKDGRVRVRGAAPSVKISILSMILRADYVLLTHVTLAQQFLLHAGIRAQLNLTLGYTSKSPNTAEQHEGLLIFLDPRVLTGR</sequence>
<proteinExistence type="predicted"/>
<dbReference type="EMBL" id="JAPEVG010000115">
    <property type="protein sequence ID" value="KAJ8482407.1"/>
    <property type="molecule type" value="Genomic_DNA"/>
</dbReference>
<keyword evidence="2" id="KW-0472">Membrane</keyword>
<reference evidence="3" key="1">
    <citation type="submission" date="2022-11" db="EMBL/GenBank/DDBJ databases">
        <title>Genome Sequence of Cubamyces cubensis.</title>
        <authorList>
            <person name="Buettner E."/>
        </authorList>
    </citation>
    <scope>NUCLEOTIDE SEQUENCE</scope>
    <source>
        <strain evidence="3">MPL-01</strain>
    </source>
</reference>
<comment type="caution">
    <text evidence="3">The sequence shown here is derived from an EMBL/GenBank/DDBJ whole genome shotgun (WGS) entry which is preliminary data.</text>
</comment>
<evidence type="ECO:0000256" key="2">
    <source>
        <dbReference type="SAM" id="Phobius"/>
    </source>
</evidence>
<accession>A0AAD7TV72</accession>
<keyword evidence="2" id="KW-0812">Transmembrane</keyword>
<dbReference type="AlphaFoldDB" id="A0AAD7TV72"/>
<protein>
    <submittedName>
        <fullName evidence="3">Uncharacterized protein</fullName>
    </submittedName>
</protein>
<evidence type="ECO:0000313" key="4">
    <source>
        <dbReference type="Proteomes" id="UP001215151"/>
    </source>
</evidence>
<keyword evidence="2" id="KW-1133">Transmembrane helix</keyword>
<feature type="compositionally biased region" description="Basic and acidic residues" evidence="1">
    <location>
        <begin position="20"/>
        <end position="46"/>
    </location>
</feature>